<dbReference type="AlphaFoldDB" id="A0A3Q2XTM7"/>
<name>A0A3Q2XTM7_HIPCM</name>
<feature type="transmembrane region" description="Helical" evidence="12">
    <location>
        <begin position="94"/>
        <end position="112"/>
    </location>
</feature>
<reference evidence="13" key="1">
    <citation type="submission" date="2025-08" db="UniProtKB">
        <authorList>
            <consortium name="Ensembl"/>
        </authorList>
    </citation>
    <scope>IDENTIFICATION</scope>
</reference>
<feature type="transmembrane region" description="Helical" evidence="12">
    <location>
        <begin position="487"/>
        <end position="514"/>
    </location>
</feature>
<organism evidence="13 14">
    <name type="scientific">Hippocampus comes</name>
    <name type="common">Tiger tail seahorse</name>
    <dbReference type="NCBI Taxonomy" id="109280"/>
    <lineage>
        <taxon>Eukaryota</taxon>
        <taxon>Metazoa</taxon>
        <taxon>Chordata</taxon>
        <taxon>Craniata</taxon>
        <taxon>Vertebrata</taxon>
        <taxon>Euteleostomi</taxon>
        <taxon>Actinopterygii</taxon>
        <taxon>Neopterygii</taxon>
        <taxon>Teleostei</taxon>
        <taxon>Neoteleostei</taxon>
        <taxon>Acanthomorphata</taxon>
        <taxon>Syngnathiaria</taxon>
        <taxon>Syngnathiformes</taxon>
        <taxon>Syngnathoidei</taxon>
        <taxon>Syngnathidae</taxon>
        <taxon>Hippocampus</taxon>
    </lineage>
</organism>
<dbReference type="GeneTree" id="ENSGT00940000153246"/>
<evidence type="ECO:0000256" key="4">
    <source>
        <dbReference type="ARBA" id="ARBA00022475"/>
    </source>
</evidence>
<keyword evidence="9 12" id="KW-0472">Membrane</keyword>
<keyword evidence="14" id="KW-1185">Reference proteome</keyword>
<evidence type="ECO:0000313" key="14">
    <source>
        <dbReference type="Proteomes" id="UP000264820"/>
    </source>
</evidence>
<evidence type="ECO:0000256" key="8">
    <source>
        <dbReference type="ARBA" id="ARBA00023072"/>
    </source>
</evidence>
<evidence type="ECO:0000256" key="9">
    <source>
        <dbReference type="ARBA" id="ARBA00023136"/>
    </source>
</evidence>
<evidence type="ECO:0000256" key="5">
    <source>
        <dbReference type="ARBA" id="ARBA00022692"/>
    </source>
</evidence>
<feature type="transmembrane region" description="Helical" evidence="12">
    <location>
        <begin position="124"/>
        <end position="143"/>
    </location>
</feature>
<dbReference type="PANTHER" id="PTHR21444:SF16">
    <property type="entry name" value="RECEPTOR FOR RETINOL UPTAKE STRA6"/>
    <property type="match status" value="1"/>
</dbReference>
<evidence type="ECO:0000256" key="12">
    <source>
        <dbReference type="SAM" id="Phobius"/>
    </source>
</evidence>
<feature type="transmembrane region" description="Helical" evidence="12">
    <location>
        <begin position="286"/>
        <end position="308"/>
    </location>
</feature>
<feature type="transmembrane region" description="Helical" evidence="12">
    <location>
        <begin position="416"/>
        <end position="438"/>
    </location>
</feature>
<keyword evidence="5 12" id="KW-0812">Transmembrane</keyword>
<evidence type="ECO:0000256" key="3">
    <source>
        <dbReference type="ARBA" id="ARBA00022448"/>
    </source>
</evidence>
<keyword evidence="3" id="KW-0813">Transport</keyword>
<dbReference type="GO" id="GO:0034632">
    <property type="term" value="F:retinol transmembrane transporter activity"/>
    <property type="evidence" value="ECO:0007669"/>
    <property type="project" value="InterPro"/>
</dbReference>
<keyword evidence="10" id="KW-0675">Receptor</keyword>
<dbReference type="Ensembl" id="ENSHCOT00000008474.1">
    <property type="protein sequence ID" value="ENSHCOP00000003596.1"/>
    <property type="gene ID" value="ENSHCOG00000000830.1"/>
</dbReference>
<dbReference type="Pfam" id="PF14752">
    <property type="entry name" value="RBP_receptor"/>
    <property type="match status" value="1"/>
</dbReference>
<comment type="subcellular location">
    <subcellularLocation>
        <location evidence="1">Cell membrane</location>
        <topology evidence="1">Multi-pass membrane protein</topology>
    </subcellularLocation>
</comment>
<keyword evidence="8" id="KW-0683">Retinol-binding</keyword>
<sequence length="661" mass="74467">MNHSKDESEPFEYSYYDYSDWYSDNAEPTKPPKEVIPPCDPTANDAIFHICMLSISCLIFFFFLITDYVRVTWIDAPAWSHSPTNFLDQTQSKGVAMAVFGLLFSKLAMLVIAPDPLPFSKDTLMKIAAIFYYPVLYYPLMVCSTLQHKAGYVFGSLLSVSHFGVQLWQKLDCPKTPELYKFYSLLASLPQLACLAYLCVRFPLLFFRGTKTEEVRNACCSLPCSQIDFSSYKLLVNIFESCDGLFLLTLCRSSSSDKATPVERLLAVTKSYIYIPEKVFRFPLKLAVSVFVALVAIYHTALLLVVLVVPTLHIVRAGIDENIAFLLLGFGIVLSDDRMEVVRIVTFYTWLLEVCYLCAMTLSCVVSLVMLMRAMVLHRSNLRGLYRGEIYNLYNSQKSLRPSKSGVLCWMGLTGYQAAIVCLGTQVAIHSFFFFFILSGLTLNKPAWVTVILVTVLQHVAAKFAFVKKDAGTRDLNNRGSLFLLTYLLFLINTVVGLIVAIWRMVITALYNIVHLGRVDISLLHRAAEAYDPAYHYYTQFLKTEVSQTHPVLKAFCGLLLNVTVEGGRAGQKIRDAEEGIQESSPNRSTGGRRIRSRWQLVYTLVNNPSLLGSRKHFQTTQSLESVLNGSPKRSKQTNSKREASKASSTEPSNENQDKSR</sequence>
<accession>A0A3Q2XTM7</accession>
<feature type="transmembrane region" description="Helical" evidence="12">
    <location>
        <begin position="447"/>
        <end position="467"/>
    </location>
</feature>
<keyword evidence="4" id="KW-1003">Cell membrane</keyword>
<feature type="transmembrane region" description="Helical" evidence="12">
    <location>
        <begin position="150"/>
        <end position="168"/>
    </location>
</feature>
<evidence type="ECO:0000256" key="1">
    <source>
        <dbReference type="ARBA" id="ARBA00004651"/>
    </source>
</evidence>
<dbReference type="GO" id="GO:0071939">
    <property type="term" value="P:vitamin A import into cell"/>
    <property type="evidence" value="ECO:0007669"/>
    <property type="project" value="TreeGrafter"/>
</dbReference>
<dbReference type="Proteomes" id="UP000264820">
    <property type="component" value="Unplaced"/>
</dbReference>
<evidence type="ECO:0000256" key="10">
    <source>
        <dbReference type="ARBA" id="ARBA00023170"/>
    </source>
</evidence>
<keyword evidence="7 12" id="KW-1133">Transmembrane helix</keyword>
<proteinExistence type="predicted"/>
<evidence type="ECO:0000313" key="13">
    <source>
        <dbReference type="Ensembl" id="ENSHCOP00000003596.1"/>
    </source>
</evidence>
<feature type="transmembrane region" description="Helical" evidence="12">
    <location>
        <begin position="180"/>
        <end position="200"/>
    </location>
</feature>
<protein>
    <recommendedName>
        <fullName evidence="2">Receptor for retinol uptake STRA6</fullName>
    </recommendedName>
</protein>
<evidence type="ECO:0000256" key="2">
    <source>
        <dbReference type="ARBA" id="ARBA00014411"/>
    </source>
</evidence>
<feature type="transmembrane region" description="Helical" evidence="12">
    <location>
        <begin position="347"/>
        <end position="372"/>
    </location>
</feature>
<dbReference type="GO" id="GO:0019841">
    <property type="term" value="F:retinol binding"/>
    <property type="evidence" value="ECO:0007669"/>
    <property type="project" value="UniProtKB-KW"/>
</dbReference>
<dbReference type="InterPro" id="IPR026612">
    <property type="entry name" value="STRA6-like"/>
</dbReference>
<evidence type="ECO:0000256" key="7">
    <source>
        <dbReference type="ARBA" id="ARBA00022989"/>
    </source>
</evidence>
<dbReference type="STRING" id="109280.ENSHCOP00000003596"/>
<evidence type="ECO:0000256" key="6">
    <source>
        <dbReference type="ARBA" id="ARBA00022893"/>
    </source>
</evidence>
<dbReference type="GO" id="GO:0016918">
    <property type="term" value="F:retinal binding"/>
    <property type="evidence" value="ECO:0007669"/>
    <property type="project" value="UniProtKB-KW"/>
</dbReference>
<dbReference type="GO" id="GO:0038023">
    <property type="term" value="F:signaling receptor activity"/>
    <property type="evidence" value="ECO:0007669"/>
    <property type="project" value="InterPro"/>
</dbReference>
<reference evidence="13" key="2">
    <citation type="submission" date="2025-09" db="UniProtKB">
        <authorList>
            <consortium name="Ensembl"/>
        </authorList>
    </citation>
    <scope>IDENTIFICATION</scope>
</reference>
<dbReference type="GO" id="GO:0005886">
    <property type="term" value="C:plasma membrane"/>
    <property type="evidence" value="ECO:0007669"/>
    <property type="project" value="UniProtKB-SubCell"/>
</dbReference>
<feature type="region of interest" description="Disordered" evidence="11">
    <location>
        <begin position="621"/>
        <end position="661"/>
    </location>
</feature>
<dbReference type="PANTHER" id="PTHR21444">
    <property type="entry name" value="COILED-COIL DOMAIN-CONTAINING PROTEIN 180"/>
    <property type="match status" value="1"/>
</dbReference>
<evidence type="ECO:0000256" key="11">
    <source>
        <dbReference type="SAM" id="MobiDB-lite"/>
    </source>
</evidence>
<feature type="compositionally biased region" description="Polar residues" evidence="11">
    <location>
        <begin position="646"/>
        <end position="655"/>
    </location>
</feature>
<feature type="transmembrane region" description="Helical" evidence="12">
    <location>
        <begin position="46"/>
        <end position="65"/>
    </location>
</feature>
<keyword evidence="6" id="KW-0845">Vitamin A</keyword>